<proteinExistence type="predicted"/>
<dbReference type="AlphaFoldDB" id="A0A5M8PZ52"/>
<feature type="chain" id="PRO_5024298438" evidence="1">
    <location>
        <begin position="22"/>
        <end position="184"/>
    </location>
</feature>
<evidence type="ECO:0000313" key="2">
    <source>
        <dbReference type="EMBL" id="KAA6413970.1"/>
    </source>
</evidence>
<organism evidence="2 3">
    <name type="scientific">Lasallia pustulata</name>
    <dbReference type="NCBI Taxonomy" id="136370"/>
    <lineage>
        <taxon>Eukaryota</taxon>
        <taxon>Fungi</taxon>
        <taxon>Dikarya</taxon>
        <taxon>Ascomycota</taxon>
        <taxon>Pezizomycotina</taxon>
        <taxon>Lecanoromycetes</taxon>
        <taxon>OSLEUM clade</taxon>
        <taxon>Umbilicariomycetidae</taxon>
        <taxon>Umbilicariales</taxon>
        <taxon>Umbilicariaceae</taxon>
        <taxon>Lasallia</taxon>
    </lineage>
</organism>
<reference evidence="2 3" key="1">
    <citation type="submission" date="2019-09" db="EMBL/GenBank/DDBJ databases">
        <title>The hologenome of the rock-dwelling lichen Lasallia pustulata.</title>
        <authorList>
            <person name="Greshake Tzovaras B."/>
            <person name="Segers F."/>
            <person name="Bicker A."/>
            <person name="Dal Grande F."/>
            <person name="Otte J."/>
            <person name="Hankeln T."/>
            <person name="Schmitt I."/>
            <person name="Ebersberger I."/>
        </authorList>
    </citation>
    <scope>NUCLEOTIDE SEQUENCE [LARGE SCALE GENOMIC DNA]</scope>
    <source>
        <strain evidence="2">A1-1</strain>
    </source>
</reference>
<protein>
    <submittedName>
        <fullName evidence="2">Uncharacterized protein</fullName>
    </submittedName>
</protein>
<dbReference type="OrthoDB" id="5380376at2759"/>
<keyword evidence="1" id="KW-0732">Signal</keyword>
<dbReference type="Proteomes" id="UP000324767">
    <property type="component" value="Unassembled WGS sequence"/>
</dbReference>
<evidence type="ECO:0000313" key="3">
    <source>
        <dbReference type="Proteomes" id="UP000324767"/>
    </source>
</evidence>
<comment type="caution">
    <text evidence="2">The sequence shown here is derived from an EMBL/GenBank/DDBJ whole genome shotgun (WGS) entry which is preliminary data.</text>
</comment>
<name>A0A5M8PZ52_9LECA</name>
<evidence type="ECO:0000256" key="1">
    <source>
        <dbReference type="SAM" id="SignalP"/>
    </source>
</evidence>
<dbReference type="EMBL" id="VXIT01000003">
    <property type="protein sequence ID" value="KAA6413970.1"/>
    <property type="molecule type" value="Genomic_DNA"/>
</dbReference>
<sequence>MRRFNLSPLLVLAYATAFAWALPLTIDTSSLVPKAQLLTNAPPTESESLLDRHNALAPRIPAIDVVFAAGTETKVLIKAGWIALNVQEIVNLLRYTIREVKQQIVQHGDRVIPATDLVTLGSAMVVQGVHMTLSNADNHQLTYGVVQSAAVAMVQYFTVRGGYQTVDFSIIDGKNRVGSGMIQA</sequence>
<feature type="signal peptide" evidence="1">
    <location>
        <begin position="1"/>
        <end position="21"/>
    </location>
</feature>
<accession>A0A5M8PZ52</accession>
<gene>
    <name evidence="2" type="ORF">FRX48_02332</name>
</gene>